<dbReference type="PANTHER" id="PTHR11319">
    <property type="entry name" value="G PROTEIN-COUPLED RECEPTOR-RELATED"/>
    <property type="match status" value="1"/>
</dbReference>
<keyword evidence="4" id="KW-1185">Reference proteome</keyword>
<dbReference type="Proteomes" id="UP000523955">
    <property type="component" value="Unassembled WGS sequence"/>
</dbReference>
<evidence type="ECO:0000256" key="1">
    <source>
        <dbReference type="SAM" id="MobiDB-lite"/>
    </source>
</evidence>
<dbReference type="InterPro" id="IPR011050">
    <property type="entry name" value="Pectin_lyase_fold/virulence"/>
</dbReference>
<comment type="caution">
    <text evidence="3">The sequence shown here is derived from an EMBL/GenBank/DDBJ whole genome shotgun (WGS) entry which is preliminary data.</text>
</comment>
<evidence type="ECO:0000256" key="2">
    <source>
        <dbReference type="SAM" id="SignalP"/>
    </source>
</evidence>
<accession>A0A7X0VBF5</accession>
<feature type="chain" id="PRO_5031211712" description="Right handed beta helix domain-containing protein" evidence="2">
    <location>
        <begin position="40"/>
        <end position="709"/>
    </location>
</feature>
<dbReference type="InterPro" id="IPR059226">
    <property type="entry name" value="Choice_anch_Q_dom"/>
</dbReference>
<dbReference type="AlphaFoldDB" id="A0A7X0VBF5"/>
<protein>
    <recommendedName>
        <fullName evidence="5">Right handed beta helix domain-containing protein</fullName>
    </recommendedName>
</protein>
<dbReference type="PANTHER" id="PTHR11319:SF35">
    <property type="entry name" value="OUTER MEMBRANE PROTEIN PMPC-RELATED"/>
    <property type="match status" value="1"/>
</dbReference>
<gene>
    <name evidence="3" type="ORF">H5V45_13570</name>
</gene>
<dbReference type="EMBL" id="JACKXE010000001">
    <property type="protein sequence ID" value="MBB6628350.1"/>
    <property type="molecule type" value="Genomic_DNA"/>
</dbReference>
<name>A0A7X0VBF5_9ACTN</name>
<reference evidence="3 4" key="1">
    <citation type="submission" date="2020-08" db="EMBL/GenBank/DDBJ databases">
        <authorList>
            <person name="Seo M.-J."/>
        </authorList>
    </citation>
    <scope>NUCLEOTIDE SEQUENCE [LARGE SCALE GENOMIC DNA]</scope>
    <source>
        <strain evidence="3 4">KIGAM211</strain>
    </source>
</reference>
<dbReference type="InterPro" id="IPR006626">
    <property type="entry name" value="PbH1"/>
</dbReference>
<proteinExistence type="predicted"/>
<evidence type="ECO:0000313" key="4">
    <source>
        <dbReference type="Proteomes" id="UP000523955"/>
    </source>
</evidence>
<evidence type="ECO:0008006" key="5">
    <source>
        <dbReference type="Google" id="ProtNLM"/>
    </source>
</evidence>
<feature type="signal peptide" evidence="2">
    <location>
        <begin position="1"/>
        <end position="39"/>
    </location>
</feature>
<dbReference type="SMART" id="SM00710">
    <property type="entry name" value="PbH1"/>
    <property type="match status" value="6"/>
</dbReference>
<evidence type="ECO:0000313" key="3">
    <source>
        <dbReference type="EMBL" id="MBB6628350.1"/>
    </source>
</evidence>
<dbReference type="RefSeq" id="WP_185253419.1">
    <property type="nucleotide sequence ID" value="NZ_JACKXE010000001.1"/>
</dbReference>
<dbReference type="Gene3D" id="2.60.40.2700">
    <property type="match status" value="1"/>
</dbReference>
<dbReference type="SUPFAM" id="SSF51126">
    <property type="entry name" value="Pectin lyase-like"/>
    <property type="match status" value="1"/>
</dbReference>
<dbReference type="NCBIfam" id="NF041518">
    <property type="entry name" value="choice_anch_Q"/>
    <property type="match status" value="1"/>
</dbReference>
<organism evidence="3 4">
    <name type="scientific">Nocardioides luti</name>
    <dbReference type="NCBI Taxonomy" id="2761101"/>
    <lineage>
        <taxon>Bacteria</taxon>
        <taxon>Bacillati</taxon>
        <taxon>Actinomycetota</taxon>
        <taxon>Actinomycetes</taxon>
        <taxon>Propionibacteriales</taxon>
        <taxon>Nocardioidaceae</taxon>
        <taxon>Nocardioides</taxon>
    </lineage>
</organism>
<feature type="region of interest" description="Disordered" evidence="1">
    <location>
        <begin position="473"/>
        <end position="492"/>
    </location>
</feature>
<sequence length="709" mass="71740">MSTTARHTAVRRSRRATAGLASLGLALGAVVAVTSPADAATDLVVTSNEDSGPGTLREALAQANASPDDDRITFAPSVLGEIRLTGGQLVATVGGGSGDLVIEGPGRDALAIDALRKSRVLDVRGPGGDTRPSLTVSGLTLTGGWTYAYSYDDQDGGGVRATGTDLTLDRVEVSGNLANQRGGGVLLVGGRLVVQSSTVQGNRAGLNPNSNVGGGGGLFHDGGDVAGAALEVTDSLVADNDGGAHGGGIYAPGAAPVTVSTSTVSGNTATSTLTGMDVWSTSGTGGGIAAHTLTVADSTIRDNVAEIDAGGISAGTLDVTRSTVSGNASGTSGGGLLAGTLTMTSSTVSGNTSPTGGGIVVGTETPAEVVLSSIVSNAAVSGGGISTPGTVALRGSVVALNAGGDLGGTGQATLDHALVQEPRDFAYTDSGDSIMGVDPRLAPLAFHGGPTRTRRPAPNSPVIDRGAAFGTTDQRGFARPYDDPGSPNAADGSDIGAVELGATELTGPAQIGVVARPEITARPTLGTRLQTDGGTWEPANVALTYQWLRDGVPILNATSSTYTLGWRDFGIVQYYGEDNRHRISVAVTASADGLSPATALTDFTPFTAFAGFQIGERPTVTGRTKAGSFLTAHPHLGRVRPAPDSTEVSWYLDGHLLERAVGKHRLTLAPRDRGKRVKVVFAYYPPSLDAELPGLPGTFRTVKLKHRVR</sequence>
<keyword evidence="2" id="KW-0732">Signal</keyword>